<evidence type="ECO:0000313" key="4">
    <source>
        <dbReference type="Proteomes" id="UP000499080"/>
    </source>
</evidence>
<keyword evidence="4" id="KW-1185">Reference proteome</keyword>
<evidence type="ECO:0000313" key="2">
    <source>
        <dbReference type="EMBL" id="GBN37026.1"/>
    </source>
</evidence>
<dbReference type="EMBL" id="BGPR01208920">
    <property type="protein sequence ID" value="GBN37036.1"/>
    <property type="molecule type" value="Genomic_DNA"/>
</dbReference>
<accession>A0A4Y2NH08</accession>
<evidence type="ECO:0000313" key="3">
    <source>
        <dbReference type="EMBL" id="GBN37036.1"/>
    </source>
</evidence>
<gene>
    <name evidence="2" type="ORF">AVEN_183459_1</name>
    <name evidence="3" type="ORF">AVEN_204254_1</name>
</gene>
<dbReference type="AlphaFoldDB" id="A0A4Y2NH08"/>
<feature type="region of interest" description="Disordered" evidence="1">
    <location>
        <begin position="1"/>
        <end position="34"/>
    </location>
</feature>
<protein>
    <submittedName>
        <fullName evidence="3">Uncharacterized protein</fullName>
    </submittedName>
</protein>
<comment type="caution">
    <text evidence="3">The sequence shown here is derived from an EMBL/GenBank/DDBJ whole genome shotgun (WGS) entry which is preliminary data.</text>
</comment>
<evidence type="ECO:0000256" key="1">
    <source>
        <dbReference type="SAM" id="MobiDB-lite"/>
    </source>
</evidence>
<sequence>MPRRLFCRIDSSQDSEPRPDDEDATRPLSPSSNL</sequence>
<proteinExistence type="predicted"/>
<name>A0A4Y2NH08_ARAVE</name>
<dbReference type="Proteomes" id="UP000499080">
    <property type="component" value="Unassembled WGS sequence"/>
</dbReference>
<dbReference type="EMBL" id="BGPR01208916">
    <property type="protein sequence ID" value="GBN37026.1"/>
    <property type="molecule type" value="Genomic_DNA"/>
</dbReference>
<feature type="non-terminal residue" evidence="3">
    <location>
        <position position="34"/>
    </location>
</feature>
<reference evidence="3 4" key="1">
    <citation type="journal article" date="2019" name="Sci. Rep.">
        <title>Orb-weaving spider Araneus ventricosus genome elucidates the spidroin gene catalogue.</title>
        <authorList>
            <person name="Kono N."/>
            <person name="Nakamura H."/>
            <person name="Ohtoshi R."/>
            <person name="Moran D.A.P."/>
            <person name="Shinohara A."/>
            <person name="Yoshida Y."/>
            <person name="Fujiwara M."/>
            <person name="Mori M."/>
            <person name="Tomita M."/>
            <person name="Arakawa K."/>
        </authorList>
    </citation>
    <scope>NUCLEOTIDE SEQUENCE [LARGE SCALE GENOMIC DNA]</scope>
</reference>
<organism evidence="3 4">
    <name type="scientific">Araneus ventricosus</name>
    <name type="common">Orbweaver spider</name>
    <name type="synonym">Epeira ventricosa</name>
    <dbReference type="NCBI Taxonomy" id="182803"/>
    <lineage>
        <taxon>Eukaryota</taxon>
        <taxon>Metazoa</taxon>
        <taxon>Ecdysozoa</taxon>
        <taxon>Arthropoda</taxon>
        <taxon>Chelicerata</taxon>
        <taxon>Arachnida</taxon>
        <taxon>Araneae</taxon>
        <taxon>Araneomorphae</taxon>
        <taxon>Entelegynae</taxon>
        <taxon>Araneoidea</taxon>
        <taxon>Araneidae</taxon>
        <taxon>Araneus</taxon>
    </lineage>
</organism>